<accession>A0A1N7FIB9</accession>
<name>A0A1N7FIB9_9EURY</name>
<dbReference type="RefSeq" id="WP_076433748.1">
    <property type="nucleotide sequence ID" value="NZ_FTNO01000009.1"/>
</dbReference>
<dbReference type="OrthoDB" id="265600at2157"/>
<evidence type="ECO:0000313" key="2">
    <source>
        <dbReference type="Proteomes" id="UP000186914"/>
    </source>
</evidence>
<dbReference type="EMBL" id="FTNO01000009">
    <property type="protein sequence ID" value="SIS00168.1"/>
    <property type="molecule type" value="Genomic_DNA"/>
</dbReference>
<gene>
    <name evidence="1" type="ORF">SAMN05421858_5101</name>
</gene>
<organism evidence="1 2">
    <name type="scientific">Haladaptatus litoreus</name>
    <dbReference type="NCBI Taxonomy" id="553468"/>
    <lineage>
        <taxon>Archaea</taxon>
        <taxon>Methanobacteriati</taxon>
        <taxon>Methanobacteriota</taxon>
        <taxon>Stenosarchaea group</taxon>
        <taxon>Halobacteria</taxon>
        <taxon>Halobacteriales</taxon>
        <taxon>Haladaptataceae</taxon>
        <taxon>Haladaptatus</taxon>
    </lineage>
</organism>
<proteinExistence type="predicted"/>
<sequence length="120" mass="13516">MSTDKEEYWGCDASEKELDAVWSVLKDHVGEENAITSGEISDILGGMDELDSTPQTRKCVRALIHKRNIPIGSGHNGYWVMESEDELEDTIAQLTRRKQGITARQEKLVEGFAYWQEGDA</sequence>
<evidence type="ECO:0000313" key="1">
    <source>
        <dbReference type="EMBL" id="SIS00168.1"/>
    </source>
</evidence>
<keyword evidence="2" id="KW-1185">Reference proteome</keyword>
<dbReference type="AlphaFoldDB" id="A0A1N7FIB9"/>
<dbReference type="Proteomes" id="UP000186914">
    <property type="component" value="Unassembled WGS sequence"/>
</dbReference>
<protein>
    <submittedName>
        <fullName evidence="1">Uncharacterized protein</fullName>
    </submittedName>
</protein>
<reference evidence="2" key="1">
    <citation type="submission" date="2017-01" db="EMBL/GenBank/DDBJ databases">
        <authorList>
            <person name="Varghese N."/>
            <person name="Submissions S."/>
        </authorList>
    </citation>
    <scope>NUCLEOTIDE SEQUENCE [LARGE SCALE GENOMIC DNA]</scope>
    <source>
        <strain evidence="2">CGMCC 1.7737</strain>
    </source>
</reference>